<proteinExistence type="predicted"/>
<name>A0A5M8P5J0_9BACT</name>
<dbReference type="AlphaFoldDB" id="A0A5M8P5J0"/>
<gene>
    <name evidence="1" type="ORF">EZS26_000242</name>
</gene>
<evidence type="ECO:0000313" key="2">
    <source>
        <dbReference type="Proteomes" id="UP000324575"/>
    </source>
</evidence>
<sequence>MKGLAAHILANIEEVENEIKKDLKYKRRLKTVADKKTVLFKVDGKIVGVYPAIVDDLLAKHPKRKADKKQAQAFKSAIIENAVKQTEAIGEL</sequence>
<reference evidence="1 2" key="1">
    <citation type="submission" date="2019-03" db="EMBL/GenBank/DDBJ databases">
        <title>Single cell metagenomics reveals metabolic interactions within the superorganism composed of flagellate Streblomastix strix and complex community of Bacteroidetes bacteria on its surface.</title>
        <authorList>
            <person name="Treitli S.C."/>
            <person name="Kolisko M."/>
            <person name="Husnik F."/>
            <person name="Keeling P."/>
            <person name="Hampl V."/>
        </authorList>
    </citation>
    <scope>NUCLEOTIDE SEQUENCE [LARGE SCALE GENOMIC DNA]</scope>
    <source>
        <strain evidence="1">St1</strain>
    </source>
</reference>
<dbReference type="Proteomes" id="UP000324575">
    <property type="component" value="Unassembled WGS sequence"/>
</dbReference>
<accession>A0A5M8P5J0</accession>
<evidence type="ECO:0000313" key="1">
    <source>
        <dbReference type="EMBL" id="KAA6303691.1"/>
    </source>
</evidence>
<protein>
    <submittedName>
        <fullName evidence="1">Uncharacterized protein</fullName>
    </submittedName>
</protein>
<dbReference type="EMBL" id="SNRX01000001">
    <property type="protein sequence ID" value="KAA6303691.1"/>
    <property type="molecule type" value="Genomic_DNA"/>
</dbReference>
<comment type="caution">
    <text evidence="1">The sequence shown here is derived from an EMBL/GenBank/DDBJ whole genome shotgun (WGS) entry which is preliminary data.</text>
</comment>
<organism evidence="1 2">
    <name type="scientific">Candidatus Ordinivivax streblomastigis</name>
    <dbReference type="NCBI Taxonomy" id="2540710"/>
    <lineage>
        <taxon>Bacteria</taxon>
        <taxon>Pseudomonadati</taxon>
        <taxon>Bacteroidota</taxon>
        <taxon>Bacteroidia</taxon>
        <taxon>Bacteroidales</taxon>
        <taxon>Candidatus Ordinivivax</taxon>
    </lineage>
</organism>